<dbReference type="EMBL" id="RKRK01000002">
    <property type="protein sequence ID" value="RPF57985.1"/>
    <property type="molecule type" value="Genomic_DNA"/>
</dbReference>
<comment type="caution">
    <text evidence="8">The sequence shown here is derived from an EMBL/GenBank/DDBJ whole genome shotgun (WGS) entry which is preliminary data.</text>
</comment>
<evidence type="ECO:0000259" key="7">
    <source>
        <dbReference type="PROSITE" id="PS51093"/>
    </source>
</evidence>
<dbReference type="InterPro" id="IPR011055">
    <property type="entry name" value="Dup_hybrid_motif"/>
</dbReference>
<keyword evidence="9" id="KW-1185">Reference proteome</keyword>
<accession>A0A1Q1G1H0</accession>
<evidence type="ECO:0000256" key="1">
    <source>
        <dbReference type="ARBA" id="ARBA00004496"/>
    </source>
</evidence>
<dbReference type="OrthoDB" id="92465at2"/>
<dbReference type="Pfam" id="PF00358">
    <property type="entry name" value="PTS_EIIA_1"/>
    <property type="match status" value="1"/>
</dbReference>
<dbReference type="AlphaFoldDB" id="A0A1Q1G1H0"/>
<evidence type="ECO:0000256" key="3">
    <source>
        <dbReference type="ARBA" id="ARBA00022597"/>
    </source>
</evidence>
<evidence type="ECO:0000256" key="5">
    <source>
        <dbReference type="ARBA" id="ARBA00022683"/>
    </source>
</evidence>
<keyword evidence="4" id="KW-0808">Transferase</keyword>
<organism evidence="8 9">
    <name type="scientific">Abyssicoccus albus</name>
    <dbReference type="NCBI Taxonomy" id="1817405"/>
    <lineage>
        <taxon>Bacteria</taxon>
        <taxon>Bacillati</taxon>
        <taxon>Bacillota</taxon>
        <taxon>Bacilli</taxon>
        <taxon>Bacillales</taxon>
        <taxon>Abyssicoccaceae</taxon>
    </lineage>
</organism>
<dbReference type="Proteomes" id="UP000277108">
    <property type="component" value="Unassembled WGS sequence"/>
</dbReference>
<comment type="subcellular location">
    <subcellularLocation>
        <location evidence="1">Cytoplasm</location>
    </subcellularLocation>
</comment>
<gene>
    <name evidence="8" type="ORF">EDD62_0622</name>
</gene>
<accession>A0A3N5CFJ0</accession>
<dbReference type="Gene3D" id="2.70.70.10">
    <property type="entry name" value="Glucose Permease (Domain IIA)"/>
    <property type="match status" value="1"/>
</dbReference>
<dbReference type="GO" id="GO:0016301">
    <property type="term" value="F:kinase activity"/>
    <property type="evidence" value="ECO:0007669"/>
    <property type="project" value="UniProtKB-KW"/>
</dbReference>
<reference evidence="8 9" key="1">
    <citation type="submission" date="2018-11" db="EMBL/GenBank/DDBJ databases">
        <title>Genomic Encyclopedia of Type Strains, Phase IV (KMG-IV): sequencing the most valuable type-strain genomes for metagenomic binning, comparative biology and taxonomic classification.</title>
        <authorList>
            <person name="Goeker M."/>
        </authorList>
    </citation>
    <scope>NUCLEOTIDE SEQUENCE [LARGE SCALE GENOMIC DNA]</scope>
    <source>
        <strain evidence="8 9">DSM 29158</strain>
    </source>
</reference>
<dbReference type="NCBIfam" id="TIGR00830">
    <property type="entry name" value="PTBA"/>
    <property type="match status" value="1"/>
</dbReference>
<dbReference type="PROSITE" id="PS51093">
    <property type="entry name" value="PTS_EIIA_TYPE_1"/>
    <property type="match status" value="1"/>
</dbReference>
<evidence type="ECO:0000313" key="9">
    <source>
        <dbReference type="Proteomes" id="UP000277108"/>
    </source>
</evidence>
<protein>
    <submittedName>
        <fullName evidence="8">PTS system IIA component (Glc family)</fullName>
    </submittedName>
</protein>
<dbReference type="PANTHER" id="PTHR45008:SF1">
    <property type="entry name" value="PTS SYSTEM GLUCOSE-SPECIFIC EIIA COMPONENT"/>
    <property type="match status" value="1"/>
</dbReference>
<keyword evidence="5" id="KW-0598">Phosphotransferase system</keyword>
<evidence type="ECO:0000256" key="4">
    <source>
        <dbReference type="ARBA" id="ARBA00022679"/>
    </source>
</evidence>
<sequence>MFKNLFGSKEEVSKDIELYSPMTGEYVNIEDIPDPVFAEKMMGEGFGVKPTEGVVVSPIKGKVVQVFPTKHAIGLKADNDIEVLIHIGLETVQLEGEGFETLIAEGDTVDVGDELVQFDIDYISQKAESLISPVIITNTDQLDTYTSNDVKQVEKGQTVIFNLTAK</sequence>
<dbReference type="GO" id="GO:0005737">
    <property type="term" value="C:cytoplasm"/>
    <property type="evidence" value="ECO:0007669"/>
    <property type="project" value="UniProtKB-SubCell"/>
</dbReference>
<feature type="domain" description="PTS EIIA type-1" evidence="7">
    <location>
        <begin position="34"/>
        <end position="138"/>
    </location>
</feature>
<dbReference type="RefSeq" id="WP_077140276.1">
    <property type="nucleotide sequence ID" value="NZ_CBCSGK010000009.1"/>
</dbReference>
<keyword evidence="2" id="KW-0813">Transport</keyword>
<dbReference type="InterPro" id="IPR050890">
    <property type="entry name" value="PTS_EIIA_component"/>
</dbReference>
<evidence type="ECO:0000256" key="2">
    <source>
        <dbReference type="ARBA" id="ARBA00022448"/>
    </source>
</evidence>
<evidence type="ECO:0000256" key="6">
    <source>
        <dbReference type="ARBA" id="ARBA00022777"/>
    </source>
</evidence>
<dbReference type="PANTHER" id="PTHR45008">
    <property type="entry name" value="PTS SYSTEM GLUCOSE-SPECIFIC EIIA COMPONENT"/>
    <property type="match status" value="1"/>
</dbReference>
<keyword evidence="6" id="KW-0418">Kinase</keyword>
<dbReference type="GO" id="GO:0009401">
    <property type="term" value="P:phosphoenolpyruvate-dependent sugar phosphotransferase system"/>
    <property type="evidence" value="ECO:0007669"/>
    <property type="project" value="UniProtKB-KW"/>
</dbReference>
<evidence type="ECO:0000313" key="8">
    <source>
        <dbReference type="EMBL" id="RPF57985.1"/>
    </source>
</evidence>
<keyword evidence="3" id="KW-0762">Sugar transport</keyword>
<name>A0A1Q1G1H0_9BACL</name>
<proteinExistence type="predicted"/>
<dbReference type="FunFam" id="2.70.70.10:FF:000001">
    <property type="entry name" value="PTS system glucose-specific IIA component"/>
    <property type="match status" value="1"/>
</dbReference>
<dbReference type="InterPro" id="IPR001127">
    <property type="entry name" value="PTS_EIIA_1_perm"/>
</dbReference>
<dbReference type="SUPFAM" id="SSF51261">
    <property type="entry name" value="Duplicated hybrid motif"/>
    <property type="match status" value="1"/>
</dbReference>
<dbReference type="STRING" id="1849491.BVH56_04345"/>